<protein>
    <submittedName>
        <fullName evidence="1">Uncharacterized protein</fullName>
    </submittedName>
</protein>
<evidence type="ECO:0000313" key="1">
    <source>
        <dbReference type="EMBL" id="KAL0326458.1"/>
    </source>
</evidence>
<reference evidence="1" key="2">
    <citation type="journal article" date="2024" name="Plant">
        <title>Genomic evolution and insights into agronomic trait innovations of Sesamum species.</title>
        <authorList>
            <person name="Miao H."/>
            <person name="Wang L."/>
            <person name="Qu L."/>
            <person name="Liu H."/>
            <person name="Sun Y."/>
            <person name="Le M."/>
            <person name="Wang Q."/>
            <person name="Wei S."/>
            <person name="Zheng Y."/>
            <person name="Lin W."/>
            <person name="Duan Y."/>
            <person name="Cao H."/>
            <person name="Xiong S."/>
            <person name="Wang X."/>
            <person name="Wei L."/>
            <person name="Li C."/>
            <person name="Ma Q."/>
            <person name="Ju M."/>
            <person name="Zhao R."/>
            <person name="Li G."/>
            <person name="Mu C."/>
            <person name="Tian Q."/>
            <person name="Mei H."/>
            <person name="Zhang T."/>
            <person name="Gao T."/>
            <person name="Zhang H."/>
        </authorList>
    </citation>
    <scope>NUCLEOTIDE SEQUENCE</scope>
    <source>
        <strain evidence="1">G02</strain>
    </source>
</reference>
<proteinExistence type="predicted"/>
<accession>A0AAW2M5X8</accession>
<reference evidence="1" key="1">
    <citation type="submission" date="2020-06" db="EMBL/GenBank/DDBJ databases">
        <authorList>
            <person name="Li T."/>
            <person name="Hu X."/>
            <person name="Zhang T."/>
            <person name="Song X."/>
            <person name="Zhang H."/>
            <person name="Dai N."/>
            <person name="Sheng W."/>
            <person name="Hou X."/>
            <person name="Wei L."/>
        </authorList>
    </citation>
    <scope>NUCLEOTIDE SEQUENCE</scope>
    <source>
        <strain evidence="1">G02</strain>
        <tissue evidence="1">Leaf</tissue>
    </source>
</reference>
<sequence length="68" mass="7597">MSPTTVNISESPKIRNCGAIQKMESLSFSFKAEFLLLCSIIAAETMEKVAMKRPIPTLWRGVIPSHFL</sequence>
<organism evidence="1">
    <name type="scientific">Sesamum radiatum</name>
    <name type="common">Black benniseed</name>
    <dbReference type="NCBI Taxonomy" id="300843"/>
    <lineage>
        <taxon>Eukaryota</taxon>
        <taxon>Viridiplantae</taxon>
        <taxon>Streptophyta</taxon>
        <taxon>Embryophyta</taxon>
        <taxon>Tracheophyta</taxon>
        <taxon>Spermatophyta</taxon>
        <taxon>Magnoliopsida</taxon>
        <taxon>eudicotyledons</taxon>
        <taxon>Gunneridae</taxon>
        <taxon>Pentapetalae</taxon>
        <taxon>asterids</taxon>
        <taxon>lamiids</taxon>
        <taxon>Lamiales</taxon>
        <taxon>Pedaliaceae</taxon>
        <taxon>Sesamum</taxon>
    </lineage>
</organism>
<dbReference type="EMBL" id="JACGWJ010000023">
    <property type="protein sequence ID" value="KAL0326458.1"/>
    <property type="molecule type" value="Genomic_DNA"/>
</dbReference>
<gene>
    <name evidence="1" type="ORF">Sradi_5215100</name>
</gene>
<name>A0AAW2M5X8_SESRA</name>
<dbReference type="AlphaFoldDB" id="A0AAW2M5X8"/>
<comment type="caution">
    <text evidence="1">The sequence shown here is derived from an EMBL/GenBank/DDBJ whole genome shotgun (WGS) entry which is preliminary data.</text>
</comment>